<organism evidence="1 2">
    <name type="scientific">Caerostris darwini</name>
    <dbReference type="NCBI Taxonomy" id="1538125"/>
    <lineage>
        <taxon>Eukaryota</taxon>
        <taxon>Metazoa</taxon>
        <taxon>Ecdysozoa</taxon>
        <taxon>Arthropoda</taxon>
        <taxon>Chelicerata</taxon>
        <taxon>Arachnida</taxon>
        <taxon>Araneae</taxon>
        <taxon>Araneomorphae</taxon>
        <taxon>Entelegynae</taxon>
        <taxon>Araneoidea</taxon>
        <taxon>Araneidae</taxon>
        <taxon>Caerostris</taxon>
    </lineage>
</organism>
<dbReference type="Proteomes" id="UP001054837">
    <property type="component" value="Unassembled WGS sequence"/>
</dbReference>
<dbReference type="AlphaFoldDB" id="A0AAV4PEN8"/>
<dbReference type="EMBL" id="BPLQ01002757">
    <property type="protein sequence ID" value="GIX95544.1"/>
    <property type="molecule type" value="Genomic_DNA"/>
</dbReference>
<gene>
    <name evidence="1" type="ORF">CDAR_180221</name>
</gene>
<evidence type="ECO:0000313" key="2">
    <source>
        <dbReference type="Proteomes" id="UP001054837"/>
    </source>
</evidence>
<protein>
    <submittedName>
        <fullName evidence="1">Uncharacterized protein</fullName>
    </submittedName>
</protein>
<accession>A0AAV4PEN8</accession>
<sequence>MLYADTGRQLQKVLSEVPRFRNESYVTLSLLKISGKGANGQVFDGDARGLTILEIYRLPRGISSKTSISYRYLSPSSLNGSHESHHPTTESKKWDGEDRLQIYKTFCAIEDILLNVTQ</sequence>
<reference evidence="1 2" key="1">
    <citation type="submission" date="2021-06" db="EMBL/GenBank/DDBJ databases">
        <title>Caerostris darwini draft genome.</title>
        <authorList>
            <person name="Kono N."/>
            <person name="Arakawa K."/>
        </authorList>
    </citation>
    <scope>NUCLEOTIDE SEQUENCE [LARGE SCALE GENOMIC DNA]</scope>
</reference>
<proteinExistence type="predicted"/>
<comment type="caution">
    <text evidence="1">The sequence shown here is derived from an EMBL/GenBank/DDBJ whole genome shotgun (WGS) entry which is preliminary data.</text>
</comment>
<evidence type="ECO:0000313" key="1">
    <source>
        <dbReference type="EMBL" id="GIX95544.1"/>
    </source>
</evidence>
<name>A0AAV4PEN8_9ARAC</name>
<keyword evidence="2" id="KW-1185">Reference proteome</keyword>